<proteinExistence type="predicted"/>
<comment type="caution">
    <text evidence="2">The sequence shown here is derived from an EMBL/GenBank/DDBJ whole genome shotgun (WGS) entry which is preliminary data.</text>
</comment>
<keyword evidence="1" id="KW-1133">Transmembrane helix</keyword>
<evidence type="ECO:0000256" key="1">
    <source>
        <dbReference type="SAM" id="Phobius"/>
    </source>
</evidence>
<dbReference type="PANTHER" id="PTHR33287:SF3">
    <property type="entry name" value="OS03G0453550 PROTEIN"/>
    <property type="match status" value="1"/>
</dbReference>
<evidence type="ECO:0000313" key="2">
    <source>
        <dbReference type="EMBL" id="KAL3643296.1"/>
    </source>
</evidence>
<gene>
    <name evidence="2" type="ORF">CASFOL_014111</name>
</gene>
<dbReference type="EMBL" id="JAVIJP010000016">
    <property type="protein sequence ID" value="KAL3643296.1"/>
    <property type="molecule type" value="Genomic_DNA"/>
</dbReference>
<reference evidence="3" key="1">
    <citation type="journal article" date="2024" name="IScience">
        <title>Strigolactones Initiate the Formation of Haustorium-like Structures in Castilleja.</title>
        <authorList>
            <person name="Buerger M."/>
            <person name="Peterson D."/>
            <person name="Chory J."/>
        </authorList>
    </citation>
    <scope>NUCLEOTIDE SEQUENCE [LARGE SCALE GENOMIC DNA]</scope>
</reference>
<keyword evidence="3" id="KW-1185">Reference proteome</keyword>
<organism evidence="2 3">
    <name type="scientific">Castilleja foliolosa</name>
    <dbReference type="NCBI Taxonomy" id="1961234"/>
    <lineage>
        <taxon>Eukaryota</taxon>
        <taxon>Viridiplantae</taxon>
        <taxon>Streptophyta</taxon>
        <taxon>Embryophyta</taxon>
        <taxon>Tracheophyta</taxon>
        <taxon>Spermatophyta</taxon>
        <taxon>Magnoliopsida</taxon>
        <taxon>eudicotyledons</taxon>
        <taxon>Gunneridae</taxon>
        <taxon>Pentapetalae</taxon>
        <taxon>asterids</taxon>
        <taxon>lamiids</taxon>
        <taxon>Lamiales</taxon>
        <taxon>Orobanchaceae</taxon>
        <taxon>Pedicularideae</taxon>
        <taxon>Castillejinae</taxon>
        <taxon>Castilleja</taxon>
    </lineage>
</organism>
<keyword evidence="1" id="KW-0472">Membrane</keyword>
<evidence type="ECO:0000313" key="3">
    <source>
        <dbReference type="Proteomes" id="UP001632038"/>
    </source>
</evidence>
<feature type="transmembrane region" description="Helical" evidence="1">
    <location>
        <begin position="73"/>
        <end position="91"/>
    </location>
</feature>
<dbReference type="AlphaFoldDB" id="A0ABD3DLZ1"/>
<accession>A0ABD3DLZ1</accession>
<feature type="transmembrane region" description="Helical" evidence="1">
    <location>
        <begin position="193"/>
        <end position="212"/>
    </location>
</feature>
<sequence>MAEPKNTHIVVISVDDEHKQKQIISTIQSHPLAEISQSPGHFLLLKLWQRDEDLNCKRLSRKEFRKDSIGREIFQLCLFFFVFHGLFFTILFTASRQNRCGKWWAPCVVSACTSLVFVFLVQLKLWGYWKVDRQLQRDRAEGRALTRCVQELRMKGASFDLSKEPGMMNGKRMKSSSVEITWRPLTWGSQYRVTVLLVCVTGLALASCRFVLCA</sequence>
<feature type="transmembrane region" description="Helical" evidence="1">
    <location>
        <begin position="103"/>
        <end position="129"/>
    </location>
</feature>
<protein>
    <submittedName>
        <fullName evidence="2">Uncharacterized protein</fullName>
    </submittedName>
</protein>
<name>A0ABD3DLZ1_9LAMI</name>
<keyword evidence="1" id="KW-0812">Transmembrane</keyword>
<dbReference type="PANTHER" id="PTHR33287">
    <property type="entry name" value="OS03G0453550 PROTEIN"/>
    <property type="match status" value="1"/>
</dbReference>
<dbReference type="Proteomes" id="UP001632038">
    <property type="component" value="Unassembled WGS sequence"/>
</dbReference>